<dbReference type="PANTHER" id="PTHR43464">
    <property type="entry name" value="METHYLTRANSFERASE"/>
    <property type="match status" value="1"/>
</dbReference>
<comment type="caution">
    <text evidence="6">The sequence shown here is derived from an EMBL/GenBank/DDBJ whole genome shotgun (WGS) entry which is preliminary data.</text>
</comment>
<keyword evidence="3" id="KW-0831">Ubiquinone biosynthesis</keyword>
<evidence type="ECO:0000259" key="5">
    <source>
        <dbReference type="Pfam" id="PF08241"/>
    </source>
</evidence>
<accession>A0A8J5XTD6</accession>
<dbReference type="Pfam" id="PF08241">
    <property type="entry name" value="Methyltransf_11"/>
    <property type="match status" value="1"/>
</dbReference>
<dbReference type="InterPro" id="IPR013216">
    <property type="entry name" value="Methyltransf_11"/>
</dbReference>
<dbReference type="NCBIfam" id="TIGR01983">
    <property type="entry name" value="UbiG"/>
    <property type="match status" value="1"/>
</dbReference>
<name>A0A8J5XTD6_DIALT</name>
<dbReference type="PANTHER" id="PTHR43464:SF19">
    <property type="entry name" value="UBIQUINONE BIOSYNTHESIS O-METHYLTRANSFERASE, MITOCHONDRIAL"/>
    <property type="match status" value="1"/>
</dbReference>
<protein>
    <recommendedName>
        <fullName evidence="5">Methyltransferase type 11 domain-containing protein</fullName>
    </recommendedName>
</protein>
<dbReference type="OrthoDB" id="10265559at2759"/>
<evidence type="ECO:0000313" key="7">
    <source>
        <dbReference type="Proteomes" id="UP000751190"/>
    </source>
</evidence>
<dbReference type="EMBL" id="JAGTXO010000011">
    <property type="protein sequence ID" value="KAG8465085.1"/>
    <property type="molecule type" value="Genomic_DNA"/>
</dbReference>
<dbReference type="GO" id="GO:0061542">
    <property type="term" value="F:3-demethylubiquinol 3-O-methyltransferase activity"/>
    <property type="evidence" value="ECO:0007669"/>
    <property type="project" value="InterPro"/>
</dbReference>
<keyword evidence="4" id="KW-0949">S-adenosyl-L-methionine</keyword>
<dbReference type="CDD" id="cd02440">
    <property type="entry name" value="AdoMet_MTases"/>
    <property type="match status" value="1"/>
</dbReference>
<dbReference type="AlphaFoldDB" id="A0A8J5XTD6"/>
<proteinExistence type="predicted"/>
<dbReference type="InterPro" id="IPR010233">
    <property type="entry name" value="UbiG_MeTrfase"/>
</dbReference>
<dbReference type="SUPFAM" id="SSF53335">
    <property type="entry name" value="S-adenosyl-L-methionine-dependent methyltransferases"/>
    <property type="match status" value="1"/>
</dbReference>
<dbReference type="InterPro" id="IPR029063">
    <property type="entry name" value="SAM-dependent_MTases_sf"/>
</dbReference>
<keyword evidence="7" id="KW-1185">Reference proteome</keyword>
<evidence type="ECO:0000256" key="4">
    <source>
        <dbReference type="ARBA" id="ARBA00022691"/>
    </source>
</evidence>
<dbReference type="GO" id="GO:0032259">
    <property type="term" value="P:methylation"/>
    <property type="evidence" value="ECO:0007669"/>
    <property type="project" value="UniProtKB-KW"/>
</dbReference>
<feature type="domain" description="Methyltransferase type 11" evidence="5">
    <location>
        <begin position="122"/>
        <end position="219"/>
    </location>
</feature>
<evidence type="ECO:0000313" key="6">
    <source>
        <dbReference type="EMBL" id="KAG8465085.1"/>
    </source>
</evidence>
<evidence type="ECO:0000256" key="2">
    <source>
        <dbReference type="ARBA" id="ARBA00022679"/>
    </source>
</evidence>
<dbReference type="Proteomes" id="UP000751190">
    <property type="component" value="Unassembled WGS sequence"/>
</dbReference>
<sequence length="323" mass="35669">MPSVLALARPALRPAGGRARRLAHGGRQLWDFLTPLHALTRALPELVPPAEFPDRMARIDESLTRIDNELYSDEALAGGWHNADMAQLASLQLLNPARVPFFHDALTRRAELPSDDSGRRYLEVGCGGGVLTEELAARGCTMHGIDMSEKAVEYARARAAHLSLPNATYEVGNAYDLSRFGDASFDGVVMADVLEHLHDLPRALGEVARVLKPGGVFAFDTINRTVLSYVLTIVLAQELLRVVPANTHDWRLYVRPEELSLLLQRLGFEVDTAHFVGMKPGIDLRRLPLGQFPLGAFSQAPNSLRVNYLGWARRRAAERRDAA</sequence>
<dbReference type="GO" id="GO:0010420">
    <property type="term" value="F:polyprenyldihydroxybenzoate methyltransferase activity"/>
    <property type="evidence" value="ECO:0007669"/>
    <property type="project" value="InterPro"/>
</dbReference>
<gene>
    <name evidence="6" type="ORF">KFE25_012448</name>
</gene>
<dbReference type="Gene3D" id="3.40.50.150">
    <property type="entry name" value="Vaccinia Virus protein VP39"/>
    <property type="match status" value="1"/>
</dbReference>
<evidence type="ECO:0000256" key="1">
    <source>
        <dbReference type="ARBA" id="ARBA00022603"/>
    </source>
</evidence>
<dbReference type="OMA" id="VGESWWE"/>
<keyword evidence="1" id="KW-0489">Methyltransferase</keyword>
<reference evidence="6" key="1">
    <citation type="submission" date="2021-05" db="EMBL/GenBank/DDBJ databases">
        <title>The genome of the haptophyte Pavlova lutheri (Diacronema luteri, Pavlovales) - a model for lipid biosynthesis in eukaryotic algae.</title>
        <authorList>
            <person name="Hulatt C.J."/>
            <person name="Posewitz M.C."/>
        </authorList>
    </citation>
    <scope>NUCLEOTIDE SEQUENCE</scope>
    <source>
        <strain evidence="6">NIVA-4/92</strain>
    </source>
</reference>
<organism evidence="6 7">
    <name type="scientific">Diacronema lutheri</name>
    <name type="common">Unicellular marine alga</name>
    <name type="synonym">Monochrysis lutheri</name>
    <dbReference type="NCBI Taxonomy" id="2081491"/>
    <lineage>
        <taxon>Eukaryota</taxon>
        <taxon>Haptista</taxon>
        <taxon>Haptophyta</taxon>
        <taxon>Pavlovophyceae</taxon>
        <taxon>Pavlovales</taxon>
        <taxon>Pavlovaceae</taxon>
        <taxon>Diacronema</taxon>
    </lineage>
</organism>
<evidence type="ECO:0000256" key="3">
    <source>
        <dbReference type="ARBA" id="ARBA00022688"/>
    </source>
</evidence>
<keyword evidence="2" id="KW-0808">Transferase</keyword>